<dbReference type="GO" id="GO:0015271">
    <property type="term" value="F:outward rectifier potassium channel activity"/>
    <property type="evidence" value="ECO:0007669"/>
    <property type="project" value="TreeGrafter"/>
</dbReference>
<feature type="compositionally biased region" description="Basic and acidic residues" evidence="9">
    <location>
        <begin position="556"/>
        <end position="565"/>
    </location>
</feature>
<evidence type="ECO:0000256" key="9">
    <source>
        <dbReference type="SAM" id="MobiDB-lite"/>
    </source>
</evidence>
<dbReference type="Proteomes" id="UP000440578">
    <property type="component" value="Unassembled WGS sequence"/>
</dbReference>
<keyword evidence="5 8" id="KW-0406">Ion transport</keyword>
<feature type="transmembrane region" description="Helical" evidence="10">
    <location>
        <begin position="354"/>
        <end position="374"/>
    </location>
</feature>
<comment type="similarity">
    <text evidence="8">Belongs to the two pore domain potassium channel (TC 1.A.1.8) family.</text>
</comment>
<proteinExistence type="inferred from homology"/>
<dbReference type="AlphaFoldDB" id="A0A6A4VPW7"/>
<feature type="domain" description="Potassium channel" evidence="11">
    <location>
        <begin position="300"/>
        <end position="378"/>
    </location>
</feature>
<dbReference type="EMBL" id="VIIS01001889">
    <property type="protein sequence ID" value="KAF0291321.1"/>
    <property type="molecule type" value="Genomic_DNA"/>
</dbReference>
<feature type="transmembrane region" description="Helical" evidence="10">
    <location>
        <begin position="244"/>
        <end position="266"/>
    </location>
</feature>
<dbReference type="Pfam" id="PF07885">
    <property type="entry name" value="Ion_trans_2"/>
    <property type="match status" value="2"/>
</dbReference>
<feature type="transmembrane region" description="Helical" evidence="10">
    <location>
        <begin position="211"/>
        <end position="232"/>
    </location>
</feature>
<feature type="compositionally biased region" description="Basic and acidic residues" evidence="9">
    <location>
        <begin position="111"/>
        <end position="135"/>
    </location>
</feature>
<dbReference type="PANTHER" id="PTHR11003">
    <property type="entry name" value="POTASSIUM CHANNEL, SUBFAMILY K"/>
    <property type="match status" value="1"/>
</dbReference>
<evidence type="ECO:0000256" key="2">
    <source>
        <dbReference type="ARBA" id="ARBA00022448"/>
    </source>
</evidence>
<evidence type="ECO:0000256" key="7">
    <source>
        <dbReference type="ARBA" id="ARBA00023303"/>
    </source>
</evidence>
<reference evidence="12 13" key="1">
    <citation type="submission" date="2019-07" db="EMBL/GenBank/DDBJ databases">
        <title>Draft genome assembly of a fouling barnacle, Amphibalanus amphitrite (Darwin, 1854): The first reference genome for Thecostraca.</title>
        <authorList>
            <person name="Kim W."/>
        </authorList>
    </citation>
    <scope>NUCLEOTIDE SEQUENCE [LARGE SCALE GENOMIC DNA]</scope>
    <source>
        <strain evidence="12">SNU_AA5</strain>
        <tissue evidence="12">Soma without cirri and trophi</tissue>
    </source>
</reference>
<organism evidence="12 13">
    <name type="scientific">Amphibalanus amphitrite</name>
    <name type="common">Striped barnacle</name>
    <name type="synonym">Balanus amphitrite</name>
    <dbReference type="NCBI Taxonomy" id="1232801"/>
    <lineage>
        <taxon>Eukaryota</taxon>
        <taxon>Metazoa</taxon>
        <taxon>Ecdysozoa</taxon>
        <taxon>Arthropoda</taxon>
        <taxon>Crustacea</taxon>
        <taxon>Multicrustacea</taxon>
        <taxon>Cirripedia</taxon>
        <taxon>Thoracica</taxon>
        <taxon>Thoracicalcarea</taxon>
        <taxon>Balanomorpha</taxon>
        <taxon>Balanoidea</taxon>
        <taxon>Balanidae</taxon>
        <taxon>Amphibalaninae</taxon>
        <taxon>Amphibalanus</taxon>
    </lineage>
</organism>
<feature type="compositionally biased region" description="Basic and acidic residues" evidence="9">
    <location>
        <begin position="83"/>
        <end position="97"/>
    </location>
</feature>
<evidence type="ECO:0000256" key="5">
    <source>
        <dbReference type="ARBA" id="ARBA00023065"/>
    </source>
</evidence>
<dbReference type="PRINTS" id="PR01333">
    <property type="entry name" value="2POREKCHANEL"/>
</dbReference>
<evidence type="ECO:0000256" key="8">
    <source>
        <dbReference type="RuleBase" id="RU003857"/>
    </source>
</evidence>
<feature type="transmembrane region" description="Helical" evidence="10">
    <location>
        <begin position="323"/>
        <end position="342"/>
    </location>
</feature>
<dbReference type="GO" id="GO:0022841">
    <property type="term" value="F:potassium ion leak channel activity"/>
    <property type="evidence" value="ECO:0007669"/>
    <property type="project" value="TreeGrafter"/>
</dbReference>
<keyword evidence="2 8" id="KW-0813">Transport</keyword>
<evidence type="ECO:0000256" key="6">
    <source>
        <dbReference type="ARBA" id="ARBA00023136"/>
    </source>
</evidence>
<feature type="compositionally biased region" description="Basic and acidic residues" evidence="9">
    <location>
        <begin position="513"/>
        <end position="526"/>
    </location>
</feature>
<evidence type="ECO:0000313" key="13">
    <source>
        <dbReference type="Proteomes" id="UP000440578"/>
    </source>
</evidence>
<feature type="compositionally biased region" description="Gly residues" evidence="9">
    <location>
        <begin position="529"/>
        <end position="541"/>
    </location>
</feature>
<dbReference type="InterPro" id="IPR003280">
    <property type="entry name" value="2pore_dom_K_chnl"/>
</dbReference>
<accession>A0A6A4VPW7</accession>
<evidence type="ECO:0000256" key="3">
    <source>
        <dbReference type="ARBA" id="ARBA00022692"/>
    </source>
</evidence>
<feature type="region of interest" description="Disordered" evidence="9">
    <location>
        <begin position="68"/>
        <end position="153"/>
    </location>
</feature>
<keyword evidence="3 8" id="KW-0812">Transmembrane</keyword>
<dbReference type="SUPFAM" id="SSF81324">
    <property type="entry name" value="Voltage-gated potassium channels"/>
    <property type="match status" value="2"/>
</dbReference>
<comment type="caution">
    <text evidence="12">The sequence shown here is derived from an EMBL/GenBank/DDBJ whole genome shotgun (WGS) entry which is preliminary data.</text>
</comment>
<feature type="region of interest" description="Disordered" evidence="9">
    <location>
        <begin position="509"/>
        <end position="565"/>
    </location>
</feature>
<keyword evidence="6 10" id="KW-0472">Membrane</keyword>
<gene>
    <name evidence="12" type="primary">Ork1_0</name>
    <name evidence="12" type="ORF">FJT64_010531</name>
</gene>
<evidence type="ECO:0000256" key="10">
    <source>
        <dbReference type="SAM" id="Phobius"/>
    </source>
</evidence>
<sequence length="565" mass="60381">MAVPVPKGEDFGRRQRSRRTLVLAAVFLVYLALGGVVFGRLEVYEKERTVLRTEPAWRALKDHLNVTESAGIQEQPPPADDPGVDRTGSEQDPRSGLESEPNSKSGNESDTASRPKPESESDPRSDPAAESDSRLSSESVTMSRSSPDSESDSWTALKAAAVAKCDPETAAEIESLLDAAAEGNVSALETATERCGPGALLTTVELVEVNWSFIDAFFFCMTVITTIGYGHISPSSAGGQIFCIFYSLLGIPISGLLLAGLSDFFAGNLLNFYDSKWQKRWGESRWSLAGFTALYLLVGFLLFVFAPAVVFTWLEGWNYRESVYYAFITLSTIGFGDYTAAIANDDAWTTVYKVFVMLWVLIGLGYWVLVLNFLQKALKSKEVVAGLRQTSKLIAKEAEDIRQALVDAGILQRDAVFVPEHSKMTMNLMMNMSSMLAVGGPHTDGAGAEAGAPAPHLGEVRGIHSMGASLRSNSLLSALMASLPPSAAAAPQTPAAAPVTAEGAAALTPLLEQRAEESSVEQRAEESAGGEGTEEGTGGEGTEQSARGRGTAESPADQRTEESPV</sequence>
<keyword evidence="7 8" id="KW-0407">Ion channel</keyword>
<dbReference type="PANTHER" id="PTHR11003:SF338">
    <property type="entry name" value="PROTEIN CBG03693"/>
    <property type="match status" value="1"/>
</dbReference>
<feature type="transmembrane region" description="Helical" evidence="10">
    <location>
        <begin position="286"/>
        <end position="311"/>
    </location>
</feature>
<protein>
    <submittedName>
        <fullName evidence="12">Open rectifier potassium channel protein 1</fullName>
    </submittedName>
</protein>
<name>A0A6A4VPW7_AMPAM</name>
<comment type="subcellular location">
    <subcellularLocation>
        <location evidence="1">Membrane</location>
        <topology evidence="1">Multi-pass membrane protein</topology>
    </subcellularLocation>
</comment>
<feature type="domain" description="Potassium channel" evidence="11">
    <location>
        <begin position="208"/>
        <end position="265"/>
    </location>
</feature>
<evidence type="ECO:0000259" key="11">
    <source>
        <dbReference type="Pfam" id="PF07885"/>
    </source>
</evidence>
<dbReference type="OrthoDB" id="297496at2759"/>
<feature type="compositionally biased region" description="Polar residues" evidence="9">
    <location>
        <begin position="100"/>
        <end position="110"/>
    </location>
</feature>
<feature type="transmembrane region" description="Helical" evidence="10">
    <location>
        <begin position="21"/>
        <end position="41"/>
    </location>
</feature>
<keyword evidence="13" id="KW-1185">Reference proteome</keyword>
<evidence type="ECO:0000313" key="12">
    <source>
        <dbReference type="EMBL" id="KAF0291321.1"/>
    </source>
</evidence>
<dbReference type="InterPro" id="IPR013099">
    <property type="entry name" value="K_chnl_dom"/>
</dbReference>
<evidence type="ECO:0000256" key="4">
    <source>
        <dbReference type="ARBA" id="ARBA00022989"/>
    </source>
</evidence>
<dbReference type="GO" id="GO:0030322">
    <property type="term" value="P:stabilization of membrane potential"/>
    <property type="evidence" value="ECO:0007669"/>
    <property type="project" value="TreeGrafter"/>
</dbReference>
<evidence type="ECO:0000256" key="1">
    <source>
        <dbReference type="ARBA" id="ARBA00004141"/>
    </source>
</evidence>
<dbReference type="Gene3D" id="1.10.287.70">
    <property type="match status" value="1"/>
</dbReference>
<dbReference type="GO" id="GO:0005886">
    <property type="term" value="C:plasma membrane"/>
    <property type="evidence" value="ECO:0007669"/>
    <property type="project" value="TreeGrafter"/>
</dbReference>
<keyword evidence="4 10" id="KW-1133">Transmembrane helix</keyword>